<feature type="transmembrane region" description="Helical" evidence="2">
    <location>
        <begin position="140"/>
        <end position="159"/>
    </location>
</feature>
<evidence type="ECO:0000313" key="4">
    <source>
        <dbReference type="EMBL" id="KAF8653099.1"/>
    </source>
</evidence>
<accession>A0A835A344</accession>
<evidence type="ECO:0000313" key="5">
    <source>
        <dbReference type="Proteomes" id="UP000636709"/>
    </source>
</evidence>
<dbReference type="AlphaFoldDB" id="A0A835A344"/>
<dbReference type="InterPro" id="IPR007658">
    <property type="entry name" value="DUF594"/>
</dbReference>
<dbReference type="EMBL" id="JACEFO010002629">
    <property type="protein sequence ID" value="KAF8653099.1"/>
    <property type="molecule type" value="Genomic_DNA"/>
</dbReference>
<dbReference type="InterPro" id="IPR025315">
    <property type="entry name" value="DUF4220"/>
</dbReference>
<reference evidence="4" key="1">
    <citation type="submission" date="2020-07" db="EMBL/GenBank/DDBJ databases">
        <title>Genome sequence and genetic diversity analysis of an under-domesticated orphan crop, white fonio (Digitaria exilis).</title>
        <authorList>
            <person name="Bennetzen J.L."/>
            <person name="Chen S."/>
            <person name="Ma X."/>
            <person name="Wang X."/>
            <person name="Yssel A.E.J."/>
            <person name="Chaluvadi S.R."/>
            <person name="Johnson M."/>
            <person name="Gangashetty P."/>
            <person name="Hamidou F."/>
            <person name="Sanogo M.D."/>
            <person name="Zwaenepoel A."/>
            <person name="Wallace J."/>
            <person name="Van De Peer Y."/>
            <person name="Van Deynze A."/>
        </authorList>
    </citation>
    <scope>NUCLEOTIDE SEQUENCE</scope>
    <source>
        <tissue evidence="4">Leaves</tissue>
    </source>
</reference>
<evidence type="ECO:0000256" key="2">
    <source>
        <dbReference type="SAM" id="Phobius"/>
    </source>
</evidence>
<dbReference type="OrthoDB" id="602251at2759"/>
<keyword evidence="2" id="KW-0812">Transmembrane</keyword>
<keyword evidence="2" id="KW-1133">Transmembrane helix</keyword>
<dbReference type="PANTHER" id="PTHR31325">
    <property type="entry name" value="OS01G0798800 PROTEIN-RELATED"/>
    <property type="match status" value="1"/>
</dbReference>
<evidence type="ECO:0000259" key="3">
    <source>
        <dbReference type="Pfam" id="PF13968"/>
    </source>
</evidence>
<feature type="transmembrane region" description="Helical" evidence="2">
    <location>
        <begin position="274"/>
        <end position="297"/>
    </location>
</feature>
<feature type="transmembrane region" description="Helical" evidence="2">
    <location>
        <begin position="13"/>
        <end position="32"/>
    </location>
</feature>
<evidence type="ECO:0000256" key="1">
    <source>
        <dbReference type="SAM" id="MobiDB-lite"/>
    </source>
</evidence>
<protein>
    <recommendedName>
        <fullName evidence="3">DUF4220 domain-containing protein</fullName>
    </recommendedName>
</protein>
<organism evidence="4 5">
    <name type="scientific">Digitaria exilis</name>
    <dbReference type="NCBI Taxonomy" id="1010633"/>
    <lineage>
        <taxon>Eukaryota</taxon>
        <taxon>Viridiplantae</taxon>
        <taxon>Streptophyta</taxon>
        <taxon>Embryophyta</taxon>
        <taxon>Tracheophyta</taxon>
        <taxon>Spermatophyta</taxon>
        <taxon>Magnoliopsida</taxon>
        <taxon>Liliopsida</taxon>
        <taxon>Poales</taxon>
        <taxon>Poaceae</taxon>
        <taxon>PACMAD clade</taxon>
        <taxon>Panicoideae</taxon>
        <taxon>Panicodae</taxon>
        <taxon>Paniceae</taxon>
        <taxon>Anthephorinae</taxon>
        <taxon>Digitaria</taxon>
    </lineage>
</organism>
<feature type="transmembrane region" description="Helical" evidence="2">
    <location>
        <begin position="309"/>
        <end position="331"/>
    </location>
</feature>
<dbReference type="Pfam" id="PF13968">
    <property type="entry name" value="DUF4220"/>
    <property type="match status" value="1"/>
</dbReference>
<sequence>MGFYDAVQWWEEWQLRIFVLGSLLIQCFLRFANILRKNYKSPWWRFPIWLAYIGSDAVAIYALATLFNRNTGKEWASTHRRSTSLQVLWAPILLVHLGGQDSITAYNIEDNELWMRRLLTVVSQVAIAVYVFYKSWLGDAFFLTAAILLFVVGTLKCVLRPWDQMRASINSLVNSSSESLKSLSSFEERFVQVATDHFRQAGHREPSSSGHEGDFWKPYDLFVDLTPHYGTRFRFLEALVDNPDEAHRLVRSGLSAAFDRLYTNDLHLASRLRLCLLILQFLINLCSLVMVICYFTLSHKESYDPTDVIVSYLLLTFTFAIECLVTPVMYCPRIQNFCKDRFPDQVAQYNLIGYLTRNKKNWRKLRKLLIFKDYIDQLWCMEPSKSSCDITKLVHGYLKKGWMDPVHRIKDVASYRAFNDNRGQWTLQQEACHDDTIKKSLQRSFDESVLIWHLATDFCLHLTNPSDESHEVASHCRVMSNYMVYLLFVNPEMLMPGARRFLFRQTYMKLKETLKLIVPQPDGGEPLQQRDATDAPRAPGVNSTQASPLQQDKSQQERCFVTNIFHAAEQLSHKGGPNIIFRARVLAQHLRDLRTGENDAKMWRVIQGVWVEMLCFSACRCRGYLHAKSLGQGGEFLSYVWLLMSYMGMETVADLMQRAAPVATDNGGNANDTTAASPAATLTGGGASGMTAAIPSVPAASGHRNGIVGGGAADDEITEAASPVMAADTSVDATTADLEVTLRGDEIV</sequence>
<name>A0A835A344_9POAL</name>
<dbReference type="Proteomes" id="UP000636709">
    <property type="component" value="Unassembled WGS sequence"/>
</dbReference>
<feature type="compositionally biased region" description="Polar residues" evidence="1">
    <location>
        <begin position="541"/>
        <end position="553"/>
    </location>
</feature>
<feature type="domain" description="DUF4220" evidence="3">
    <location>
        <begin position="49"/>
        <end position="324"/>
    </location>
</feature>
<feature type="region of interest" description="Disordered" evidence="1">
    <location>
        <begin position="519"/>
        <end position="553"/>
    </location>
</feature>
<gene>
    <name evidence="4" type="ORF">HU200_062541</name>
</gene>
<keyword evidence="2" id="KW-0472">Membrane</keyword>
<keyword evidence="5" id="KW-1185">Reference proteome</keyword>
<proteinExistence type="predicted"/>
<dbReference type="Pfam" id="PF04578">
    <property type="entry name" value="DUF594"/>
    <property type="match status" value="1"/>
</dbReference>
<comment type="caution">
    <text evidence="4">The sequence shown here is derived from an EMBL/GenBank/DDBJ whole genome shotgun (WGS) entry which is preliminary data.</text>
</comment>
<feature type="transmembrane region" description="Helical" evidence="2">
    <location>
        <begin position="44"/>
        <end position="67"/>
    </location>
</feature>